<reference evidence="1 4" key="1">
    <citation type="submission" date="2011-08" db="EMBL/GenBank/DDBJ databases">
        <title>The Genome Sequence of Eubacteriaceae bacterium ACC19a.</title>
        <authorList>
            <consortium name="The Broad Institute Genome Sequencing Platform"/>
            <person name="Earl A."/>
            <person name="Ward D."/>
            <person name="Feldgarden M."/>
            <person name="Gevers D."/>
            <person name="Sizova M."/>
            <person name="Hazen A."/>
            <person name="Epstein S."/>
            <person name="Young S.K."/>
            <person name="Zeng Q."/>
            <person name="Gargeya S."/>
            <person name="Fitzgerald M."/>
            <person name="Haas B."/>
            <person name="Abouelleil A."/>
            <person name="Alvarado L."/>
            <person name="Arachchi H.M."/>
            <person name="Berlin A."/>
            <person name="Brown A."/>
            <person name="Chapman S.B."/>
            <person name="Chen Z."/>
            <person name="Dunbar C."/>
            <person name="Freedman E."/>
            <person name="Gearin G."/>
            <person name="Gellesch M."/>
            <person name="Goldberg J."/>
            <person name="Griggs A."/>
            <person name="Gujja S."/>
            <person name="Heiman D."/>
            <person name="Howarth C."/>
            <person name="Larson L."/>
            <person name="Lui A."/>
            <person name="MacDonald P.J.P."/>
            <person name="Montmayeur A."/>
            <person name="Murphy C."/>
            <person name="Neiman D."/>
            <person name="Pearson M."/>
            <person name="Priest M."/>
            <person name="Roberts A."/>
            <person name="Saif S."/>
            <person name="Shea T."/>
            <person name="Shenoy N."/>
            <person name="Sisk P."/>
            <person name="Stolte C."/>
            <person name="Sykes S."/>
            <person name="Wortman J."/>
            <person name="Nusbaum C."/>
            <person name="Birren B."/>
        </authorList>
    </citation>
    <scope>NUCLEOTIDE SEQUENCE [LARGE SCALE GENOMIC DNA]</scope>
    <source>
        <strain evidence="1 4">ACC19a</strain>
    </source>
</reference>
<accession>G9WXS1</accession>
<evidence type="ECO:0000313" key="4">
    <source>
        <dbReference type="Proteomes" id="UP000006437"/>
    </source>
</evidence>
<sequence length="127" mass="15391">MDDLNKDMKWIEQVNYGENYKKYKDEQQKLIDEKEKDIKELKKNTLYNYDKIYYNILIKANELSLEKLNKMQLDIKKKQMTALYNQGVDKRLSVDEIDTQIQSNLLSQIKKQLEIRWMLLDYNTSTI</sequence>
<dbReference type="AlphaFoldDB" id="G9WXS1"/>
<evidence type="ECO:0000313" key="3">
    <source>
        <dbReference type="Proteomes" id="UP000003379"/>
    </source>
</evidence>
<accession>G9XE78</accession>
<reference evidence="2 3" key="2">
    <citation type="submission" date="2011-08" db="EMBL/GenBank/DDBJ databases">
        <title>The Genome Sequence of Eubacteriaceae bacterium CM5.</title>
        <authorList>
            <consortium name="The Broad Institute Genome Sequencing Platform"/>
            <person name="Earl A."/>
            <person name="Ward D."/>
            <person name="Feldgarden M."/>
            <person name="Gevers D."/>
            <person name="Sizova M."/>
            <person name="Hazen A."/>
            <person name="Epstein S."/>
            <person name="Young S.K."/>
            <person name="Zeng Q."/>
            <person name="Gargeya S."/>
            <person name="Fitzgerald M."/>
            <person name="Haas B."/>
            <person name="Abouelleil A."/>
            <person name="Alvarado L."/>
            <person name="Arachchi H.M."/>
            <person name="Berlin A."/>
            <person name="Brown A."/>
            <person name="Chapman S.B."/>
            <person name="Chen Z."/>
            <person name="Dunbar C."/>
            <person name="Freedman E."/>
            <person name="Gearin G."/>
            <person name="Gellesch M."/>
            <person name="Goldberg J."/>
            <person name="Griggs A."/>
            <person name="Gujja S."/>
            <person name="Heiman D."/>
            <person name="Howarth C."/>
            <person name="Larson L."/>
            <person name="Lui A."/>
            <person name="MacDonald P.J.P."/>
            <person name="Montmayeur A."/>
            <person name="Murphy C."/>
            <person name="Neiman D."/>
            <person name="Pearson M."/>
            <person name="Priest M."/>
            <person name="Roberts A."/>
            <person name="Saif S."/>
            <person name="Shea T."/>
            <person name="Shenoy N."/>
            <person name="Sisk P."/>
            <person name="Stolte C."/>
            <person name="Sykes S."/>
            <person name="Wortman J."/>
            <person name="Nusbaum C."/>
            <person name="Birren B."/>
        </authorList>
    </citation>
    <scope>NUCLEOTIDE SEQUENCE [LARGE SCALE GENOMIC DNA]</scope>
    <source>
        <strain evidence="2 3">CM5</strain>
    </source>
</reference>
<evidence type="ECO:0000313" key="2">
    <source>
        <dbReference type="EMBL" id="EHL18736.1"/>
    </source>
</evidence>
<dbReference type="HOGENOM" id="CLU_1968465_0_0_9"/>
<evidence type="ECO:0000313" key="1">
    <source>
        <dbReference type="EMBL" id="EHL16918.1"/>
    </source>
</evidence>
<dbReference type="EMBL" id="AFZE01000001">
    <property type="protein sequence ID" value="EHL16918.1"/>
    <property type="molecule type" value="Genomic_DNA"/>
</dbReference>
<dbReference type="EMBL" id="AFZG01000041">
    <property type="protein sequence ID" value="EHL18736.1"/>
    <property type="molecule type" value="Genomic_DNA"/>
</dbReference>
<comment type="caution">
    <text evidence="1">The sequence shown here is derived from an EMBL/GenBank/DDBJ whole genome shotgun (WGS) entry which is preliminary data.</text>
</comment>
<organism evidence="1 4">
    <name type="scientific">Peptoanaerobacter stomatis</name>
    <dbReference type="NCBI Taxonomy" id="796937"/>
    <lineage>
        <taxon>Bacteria</taxon>
        <taxon>Bacillati</taxon>
        <taxon>Bacillota</taxon>
        <taxon>Clostridia</taxon>
        <taxon>Peptostreptococcales</taxon>
        <taxon>Filifactoraceae</taxon>
        <taxon>Peptoanaerobacter</taxon>
    </lineage>
</organism>
<gene>
    <name evidence="2" type="ORF">HMPREF9628_00422</name>
    <name evidence="1" type="ORF">HMPREF9629_00160</name>
</gene>
<dbReference type="BioCyc" id="EBAC796937-HMP:GMGH-160-MONOMER"/>
<dbReference type="Proteomes" id="UP000003379">
    <property type="component" value="Unassembled WGS sequence"/>
</dbReference>
<dbReference type="Proteomes" id="UP000006437">
    <property type="component" value="Unassembled WGS sequence"/>
</dbReference>
<proteinExistence type="predicted"/>
<dbReference type="RefSeq" id="WP_009524397.1">
    <property type="nucleotide sequence ID" value="NZ_JH414546.1"/>
</dbReference>
<protein>
    <submittedName>
        <fullName evidence="1">Uncharacterized protein</fullName>
    </submittedName>
</protein>
<name>G9WXS1_9FIRM</name>